<reference evidence="2 3" key="1">
    <citation type="submission" date="2018-11" db="EMBL/GenBank/DDBJ databases">
        <authorList>
            <consortium name="Pathogen Informatics"/>
        </authorList>
    </citation>
    <scope>NUCLEOTIDE SEQUENCE [LARGE SCALE GENOMIC DNA]</scope>
    <source>
        <strain>Dakar</strain>
        <strain evidence="3">Senegal</strain>
    </source>
</reference>
<dbReference type="Proteomes" id="UP000279833">
    <property type="component" value="Unassembled WGS sequence"/>
</dbReference>
<protein>
    <recommendedName>
        <fullName evidence="1">Integrase catalytic domain-containing protein</fullName>
    </recommendedName>
</protein>
<keyword evidence="3" id="KW-1185">Reference proteome</keyword>
<dbReference type="PROSITE" id="PS50994">
    <property type="entry name" value="INTEGRASE"/>
    <property type="match status" value="1"/>
</dbReference>
<evidence type="ECO:0000313" key="2">
    <source>
        <dbReference type="EMBL" id="VDP65490.1"/>
    </source>
</evidence>
<evidence type="ECO:0000259" key="1">
    <source>
        <dbReference type="PROSITE" id="PS50994"/>
    </source>
</evidence>
<dbReference type="SUPFAM" id="SSF53098">
    <property type="entry name" value="Ribonuclease H-like"/>
    <property type="match status" value="1"/>
</dbReference>
<proteinExistence type="predicted"/>
<dbReference type="PANTHER" id="PTHR37984">
    <property type="entry name" value="PROTEIN CBG26694"/>
    <property type="match status" value="1"/>
</dbReference>
<dbReference type="InterPro" id="IPR036397">
    <property type="entry name" value="RNaseH_sf"/>
</dbReference>
<sequence length="193" mass="21564">MNGTGCKHLFTAPRHPCSNGQAENFVRTLKTAIDSIAASTSNELERGVDTFLLQYRNARHSVTKETPAKLLKGRILRSNMRCLESAEVTYCRGNDLRPSTGIVLKNVGKSMVQILDINDLSTHSRHVNQVHFQEPGEFVPISVVNSNANEHILDNTESLSKTMSDRLRMNLRRRRTIDYKHLDSNLSCGGCGV</sequence>
<dbReference type="GO" id="GO:0003676">
    <property type="term" value="F:nucleic acid binding"/>
    <property type="evidence" value="ECO:0007669"/>
    <property type="project" value="InterPro"/>
</dbReference>
<dbReference type="PANTHER" id="PTHR37984:SF5">
    <property type="entry name" value="PROTEIN NYNRIN-LIKE"/>
    <property type="match status" value="1"/>
</dbReference>
<accession>A0A3P8FHT1</accession>
<feature type="domain" description="Integrase catalytic" evidence="1">
    <location>
        <begin position="1"/>
        <end position="75"/>
    </location>
</feature>
<dbReference type="InterPro" id="IPR012337">
    <property type="entry name" value="RNaseH-like_sf"/>
</dbReference>
<dbReference type="AlphaFoldDB" id="A0A3P8FHT1"/>
<name>A0A3P8FHT1_9TREM</name>
<dbReference type="Gene3D" id="3.30.420.10">
    <property type="entry name" value="Ribonuclease H-like superfamily/Ribonuclease H"/>
    <property type="match status" value="1"/>
</dbReference>
<dbReference type="InterPro" id="IPR001584">
    <property type="entry name" value="Integrase_cat-core"/>
</dbReference>
<dbReference type="EMBL" id="UZAK01040883">
    <property type="protein sequence ID" value="VDP65490.1"/>
    <property type="molecule type" value="Genomic_DNA"/>
</dbReference>
<dbReference type="GO" id="GO:0015074">
    <property type="term" value="P:DNA integration"/>
    <property type="evidence" value="ECO:0007669"/>
    <property type="project" value="InterPro"/>
</dbReference>
<organism evidence="2 3">
    <name type="scientific">Schistosoma curassoni</name>
    <dbReference type="NCBI Taxonomy" id="6186"/>
    <lineage>
        <taxon>Eukaryota</taxon>
        <taxon>Metazoa</taxon>
        <taxon>Spiralia</taxon>
        <taxon>Lophotrochozoa</taxon>
        <taxon>Platyhelminthes</taxon>
        <taxon>Trematoda</taxon>
        <taxon>Digenea</taxon>
        <taxon>Strigeidida</taxon>
        <taxon>Schistosomatoidea</taxon>
        <taxon>Schistosomatidae</taxon>
        <taxon>Schistosoma</taxon>
    </lineage>
</organism>
<dbReference type="InterPro" id="IPR050951">
    <property type="entry name" value="Retrovirus_Pol_polyprotein"/>
</dbReference>
<gene>
    <name evidence="2" type="ORF">SCUD_LOCUS18333</name>
</gene>
<evidence type="ECO:0000313" key="3">
    <source>
        <dbReference type="Proteomes" id="UP000279833"/>
    </source>
</evidence>